<dbReference type="InterPro" id="IPR043725">
    <property type="entry name" value="DUF5667"/>
</dbReference>
<dbReference type="Proteomes" id="UP000178272">
    <property type="component" value="Unassembled WGS sequence"/>
</dbReference>
<reference evidence="3 4" key="1">
    <citation type="journal article" date="2016" name="Nat. Commun.">
        <title>Thousands of microbial genomes shed light on interconnected biogeochemical processes in an aquifer system.</title>
        <authorList>
            <person name="Anantharaman K."/>
            <person name="Brown C.T."/>
            <person name="Hug L.A."/>
            <person name="Sharon I."/>
            <person name="Castelle C.J."/>
            <person name="Probst A.J."/>
            <person name="Thomas B.C."/>
            <person name="Singh A."/>
            <person name="Wilkins M.J."/>
            <person name="Karaoz U."/>
            <person name="Brodie E.L."/>
            <person name="Williams K.H."/>
            <person name="Hubbard S.S."/>
            <person name="Banfield J.F."/>
        </authorList>
    </citation>
    <scope>NUCLEOTIDE SEQUENCE [LARGE SCALE GENOMIC DNA]</scope>
</reference>
<dbReference type="AlphaFoldDB" id="A0A1G1VBZ9"/>
<evidence type="ECO:0000313" key="3">
    <source>
        <dbReference type="EMBL" id="OGY12958.1"/>
    </source>
</evidence>
<accession>A0A1G1VBZ9</accession>
<feature type="signal peptide" evidence="1">
    <location>
        <begin position="1"/>
        <end position="33"/>
    </location>
</feature>
<dbReference type="STRING" id="1797517.A3F61_00885"/>
<protein>
    <recommendedName>
        <fullName evidence="2">DUF5667 domain-containing protein</fullName>
    </recommendedName>
</protein>
<proteinExistence type="predicted"/>
<keyword evidence="1" id="KW-0732">Signal</keyword>
<evidence type="ECO:0000259" key="2">
    <source>
        <dbReference type="Pfam" id="PF18915"/>
    </source>
</evidence>
<gene>
    <name evidence="3" type="ORF">A3F61_00885</name>
</gene>
<feature type="domain" description="DUF5667" evidence="2">
    <location>
        <begin position="63"/>
        <end position="135"/>
    </location>
</feature>
<feature type="chain" id="PRO_5009581008" description="DUF5667 domain-containing protein" evidence="1">
    <location>
        <begin position="34"/>
        <end position="203"/>
    </location>
</feature>
<dbReference type="Pfam" id="PF18915">
    <property type="entry name" value="DUF5667"/>
    <property type="match status" value="1"/>
</dbReference>
<organism evidence="3 4">
    <name type="scientific">Candidatus Blackburnbacteria bacterium RIFCSPHIGHO2_12_FULL_41_13b</name>
    <dbReference type="NCBI Taxonomy" id="1797517"/>
    <lineage>
        <taxon>Bacteria</taxon>
        <taxon>Candidatus Blackburniibacteriota</taxon>
    </lineage>
</organism>
<name>A0A1G1VBZ9_9BACT</name>
<dbReference type="EMBL" id="MHCA01000004">
    <property type="protein sequence ID" value="OGY12958.1"/>
    <property type="molecule type" value="Genomic_DNA"/>
</dbReference>
<evidence type="ECO:0000256" key="1">
    <source>
        <dbReference type="SAM" id="SignalP"/>
    </source>
</evidence>
<comment type="caution">
    <text evidence="3">The sequence shown here is derived from an EMBL/GenBank/DDBJ whole genome shotgun (WGS) entry which is preliminary data.</text>
</comment>
<evidence type="ECO:0000313" key="4">
    <source>
        <dbReference type="Proteomes" id="UP000178272"/>
    </source>
</evidence>
<sequence length="203" mass="22567">MYKGMIIAIKNTRISFLFLFFLLSLFVPLFAQAQNESTSSAIPEQIDSYNLFWPLSVGKTEADSLYSLKLFKETLVGWVTFGDTKKVDYAILLGIKRVLEAEKLLIDGNSELAIKALGQAETRFGEAYDLAKKAHAKEKFIPKEVRGDRVVNVRRLVGKLKLGTSSEVVTALEKVESKVNLLLSDYLASSKTKTESLISVGSH</sequence>